<dbReference type="EC" id="2.7.13.3" evidence="3"/>
<keyword evidence="4" id="KW-0597">Phosphoprotein</keyword>
<feature type="domain" description="Histidine kinase" evidence="9">
    <location>
        <begin position="179"/>
        <end position="395"/>
    </location>
</feature>
<dbReference type="EMBL" id="JANGCH010000018">
    <property type="protein sequence ID" value="MCQ5122543.1"/>
    <property type="molecule type" value="Genomic_DNA"/>
</dbReference>
<dbReference type="PANTHER" id="PTHR45453:SF1">
    <property type="entry name" value="PHOSPHATE REGULON SENSOR PROTEIN PHOR"/>
    <property type="match status" value="1"/>
</dbReference>
<gene>
    <name evidence="10" type="ORF">NE663_09765</name>
</gene>
<dbReference type="CDD" id="cd00075">
    <property type="entry name" value="HATPase"/>
    <property type="match status" value="1"/>
</dbReference>
<keyword evidence="6 10" id="KW-0418">Kinase</keyword>
<dbReference type="InterPro" id="IPR005467">
    <property type="entry name" value="His_kinase_dom"/>
</dbReference>
<keyword evidence="8" id="KW-0812">Transmembrane</keyword>
<dbReference type="SMART" id="SM00387">
    <property type="entry name" value="HATPase_c"/>
    <property type="match status" value="1"/>
</dbReference>
<comment type="catalytic activity">
    <reaction evidence="1">
        <text>ATP + protein L-histidine = ADP + protein N-phospho-L-histidine.</text>
        <dbReference type="EC" id="2.7.13.3"/>
    </reaction>
</comment>
<feature type="transmembrane region" description="Helical" evidence="8">
    <location>
        <begin position="136"/>
        <end position="158"/>
    </location>
</feature>
<sequence>MLHKLHRKFILINMLCVLSVVALVLGILYMTTTKKNEEIAYRQLKRALEEPYAVKKEGFLQVQVFQTDFQFQVIRGSNPILEQSVMQDIADRIAQKNDTFGVLSAYEARYLYEVKWNGIQIAIMDRSHEKQGLQALLVNSILLFLLALVAFIIISWYLGKWALRPVDRAWKAQKQFISDASHELRTPITVILANTNILAHHPQDAIADQMKWIDNTQTEANRMKQLVENMLFLSRSDEQSLHYEKTRLNISDVLEQSTLVYEAIAYESKITLESEIESDLWIKGNEALIRQLITILMDNACKYCEHEKRIILQAKRIQNQVEIVLRNTAANLSQEDLEHLFERFYRSEKSRNRKQGGYGLGLSIAKTICEKHQGSIRVENKDGFVVFTVILPLEKA</sequence>
<dbReference type="InterPro" id="IPR003661">
    <property type="entry name" value="HisK_dim/P_dom"/>
</dbReference>
<accession>A0ABT1SNJ6</accession>
<dbReference type="InterPro" id="IPR050351">
    <property type="entry name" value="BphY/WalK/GraS-like"/>
</dbReference>
<keyword evidence="8" id="KW-0472">Membrane</keyword>
<keyword evidence="11" id="KW-1185">Reference proteome</keyword>
<dbReference type="SUPFAM" id="SSF47384">
    <property type="entry name" value="Homodimeric domain of signal transducing histidine kinase"/>
    <property type="match status" value="1"/>
</dbReference>
<dbReference type="InterPro" id="IPR036890">
    <property type="entry name" value="HATPase_C_sf"/>
</dbReference>
<comment type="subcellular location">
    <subcellularLocation>
        <location evidence="2">Membrane</location>
    </subcellularLocation>
</comment>
<keyword evidence="7" id="KW-0902">Two-component regulatory system</keyword>
<keyword evidence="8" id="KW-1133">Transmembrane helix</keyword>
<evidence type="ECO:0000256" key="6">
    <source>
        <dbReference type="ARBA" id="ARBA00022777"/>
    </source>
</evidence>
<dbReference type="InterPro" id="IPR004358">
    <property type="entry name" value="Sig_transdc_His_kin-like_C"/>
</dbReference>
<evidence type="ECO:0000313" key="10">
    <source>
        <dbReference type="EMBL" id="MCQ5122543.1"/>
    </source>
</evidence>
<keyword evidence="5" id="KW-0808">Transferase</keyword>
<evidence type="ECO:0000313" key="11">
    <source>
        <dbReference type="Proteomes" id="UP001524435"/>
    </source>
</evidence>
<dbReference type="InterPro" id="IPR036097">
    <property type="entry name" value="HisK_dim/P_sf"/>
</dbReference>
<dbReference type="PRINTS" id="PR00344">
    <property type="entry name" value="BCTRLSENSOR"/>
</dbReference>
<proteinExistence type="predicted"/>
<evidence type="ECO:0000256" key="7">
    <source>
        <dbReference type="ARBA" id="ARBA00023012"/>
    </source>
</evidence>
<reference evidence="10 11" key="1">
    <citation type="submission" date="2022-06" db="EMBL/GenBank/DDBJ databases">
        <title>Isolation of gut microbiota from human fecal samples.</title>
        <authorList>
            <person name="Pamer E.G."/>
            <person name="Barat B."/>
            <person name="Waligurski E."/>
            <person name="Medina S."/>
            <person name="Paddock L."/>
            <person name="Mostad J."/>
        </authorList>
    </citation>
    <scope>NUCLEOTIDE SEQUENCE [LARGE SCALE GENOMIC DNA]</scope>
    <source>
        <strain evidence="10 11">DFI.6.1</strain>
    </source>
</reference>
<evidence type="ECO:0000256" key="3">
    <source>
        <dbReference type="ARBA" id="ARBA00012438"/>
    </source>
</evidence>
<evidence type="ECO:0000259" key="9">
    <source>
        <dbReference type="PROSITE" id="PS50109"/>
    </source>
</evidence>
<dbReference type="PROSITE" id="PS50109">
    <property type="entry name" value="HIS_KIN"/>
    <property type="match status" value="1"/>
</dbReference>
<dbReference type="InterPro" id="IPR003594">
    <property type="entry name" value="HATPase_dom"/>
</dbReference>
<dbReference type="SMART" id="SM00388">
    <property type="entry name" value="HisKA"/>
    <property type="match status" value="1"/>
</dbReference>
<feature type="transmembrane region" description="Helical" evidence="8">
    <location>
        <begin position="9"/>
        <end position="30"/>
    </location>
</feature>
<comment type="caution">
    <text evidence="10">The sequence shown here is derived from an EMBL/GenBank/DDBJ whole genome shotgun (WGS) entry which is preliminary data.</text>
</comment>
<evidence type="ECO:0000256" key="1">
    <source>
        <dbReference type="ARBA" id="ARBA00000085"/>
    </source>
</evidence>
<dbReference type="SUPFAM" id="SSF55874">
    <property type="entry name" value="ATPase domain of HSP90 chaperone/DNA topoisomerase II/histidine kinase"/>
    <property type="match status" value="1"/>
</dbReference>
<evidence type="ECO:0000256" key="4">
    <source>
        <dbReference type="ARBA" id="ARBA00022553"/>
    </source>
</evidence>
<dbReference type="CDD" id="cd00082">
    <property type="entry name" value="HisKA"/>
    <property type="match status" value="1"/>
</dbReference>
<protein>
    <recommendedName>
        <fullName evidence="3">histidine kinase</fullName>
        <ecNumber evidence="3">2.7.13.3</ecNumber>
    </recommendedName>
</protein>
<evidence type="ECO:0000256" key="8">
    <source>
        <dbReference type="SAM" id="Phobius"/>
    </source>
</evidence>
<name>A0ABT1SNJ6_9FIRM</name>
<dbReference type="Gene3D" id="1.10.287.130">
    <property type="match status" value="1"/>
</dbReference>
<dbReference type="PANTHER" id="PTHR45453">
    <property type="entry name" value="PHOSPHATE REGULON SENSOR PROTEIN PHOR"/>
    <property type="match status" value="1"/>
</dbReference>
<dbReference type="Pfam" id="PF00512">
    <property type="entry name" value="HisKA"/>
    <property type="match status" value="1"/>
</dbReference>
<evidence type="ECO:0000256" key="5">
    <source>
        <dbReference type="ARBA" id="ARBA00022679"/>
    </source>
</evidence>
<dbReference type="Pfam" id="PF02518">
    <property type="entry name" value="HATPase_c"/>
    <property type="match status" value="1"/>
</dbReference>
<evidence type="ECO:0000256" key="2">
    <source>
        <dbReference type="ARBA" id="ARBA00004370"/>
    </source>
</evidence>
<dbReference type="GO" id="GO:0016301">
    <property type="term" value="F:kinase activity"/>
    <property type="evidence" value="ECO:0007669"/>
    <property type="project" value="UniProtKB-KW"/>
</dbReference>
<dbReference type="Proteomes" id="UP001524435">
    <property type="component" value="Unassembled WGS sequence"/>
</dbReference>
<dbReference type="Gene3D" id="3.30.565.10">
    <property type="entry name" value="Histidine kinase-like ATPase, C-terminal domain"/>
    <property type="match status" value="1"/>
</dbReference>
<organism evidence="10 11">
    <name type="scientific">Massilicoli timonensis</name>
    <dbReference type="NCBI Taxonomy" id="2015901"/>
    <lineage>
        <taxon>Bacteria</taxon>
        <taxon>Bacillati</taxon>
        <taxon>Bacillota</taxon>
        <taxon>Erysipelotrichia</taxon>
        <taxon>Erysipelotrichales</taxon>
        <taxon>Erysipelotrichaceae</taxon>
        <taxon>Massilicoli</taxon>
    </lineage>
</organism>
<dbReference type="RefSeq" id="WP_102268090.1">
    <property type="nucleotide sequence ID" value="NZ_CALVCM010000046.1"/>
</dbReference>